<sequence>MTLIGKSIATTAVVGTIGGVGAYAGGLFNINSDSDKAQKVDPPKEVVFISSRLTDEGYELLDTEKAGSAGWDVVLSAYRKAQTKTFSGSPEVSTEESGLRNKCRVALKKDDDKNYLLARQWCVKETTVNKILEKTHKLLNATQVVEGEAEKWNKKFEDLKQATDEFKELREKMKATSANVETLKAECKELTTPEVKTTEEKFNTVLTQVKEWCAVTK</sequence>
<evidence type="ECO:0000256" key="1">
    <source>
        <dbReference type="SAM" id="Coils"/>
    </source>
</evidence>
<proteinExistence type="predicted"/>
<evidence type="ECO:0000313" key="2">
    <source>
        <dbReference type="EMBL" id="OAL10557.1"/>
    </source>
</evidence>
<dbReference type="AlphaFoldDB" id="A0A1A9QDK5"/>
<reference evidence="3" key="1">
    <citation type="submission" date="2016-04" db="EMBL/GenBank/DDBJ databases">
        <authorList>
            <person name="Quiroz-Castaneda R.E."/>
            <person name="Martinez-Ocampo F."/>
        </authorList>
    </citation>
    <scope>NUCLEOTIDE SEQUENCE [LARGE SCALE GENOMIC DNA]</scope>
    <source>
        <strain evidence="3">INIFAP01</strain>
    </source>
</reference>
<dbReference type="Proteomes" id="UP000077623">
    <property type="component" value="Unassembled WGS sequence"/>
</dbReference>
<dbReference type="RefSeq" id="WP_187149792.1">
    <property type="nucleotide sequence ID" value="NZ_LWUJ01000010.1"/>
</dbReference>
<organism evidence="2 3">
    <name type="scientific">Candidatus Mycoplasma haematobovis</name>
    <dbReference type="NCBI Taxonomy" id="432608"/>
    <lineage>
        <taxon>Bacteria</taxon>
        <taxon>Bacillati</taxon>
        <taxon>Mycoplasmatota</taxon>
        <taxon>Mollicutes</taxon>
        <taxon>Mycoplasmataceae</taxon>
        <taxon>Mycoplasma</taxon>
    </lineage>
</organism>
<dbReference type="STRING" id="432608.A6V39_00635"/>
<dbReference type="EMBL" id="LWUJ01000010">
    <property type="protein sequence ID" value="OAL10557.1"/>
    <property type="molecule type" value="Genomic_DNA"/>
</dbReference>
<protein>
    <submittedName>
        <fullName evidence="2">Uncharacterized protein</fullName>
    </submittedName>
</protein>
<comment type="caution">
    <text evidence="2">The sequence shown here is derived from an EMBL/GenBank/DDBJ whole genome shotgun (WGS) entry which is preliminary data.</text>
</comment>
<keyword evidence="1" id="KW-0175">Coiled coil</keyword>
<keyword evidence="3" id="KW-1185">Reference proteome</keyword>
<gene>
    <name evidence="2" type="ORF">A6V39_00635</name>
</gene>
<name>A0A1A9QDK5_9MOLU</name>
<feature type="coiled-coil region" evidence="1">
    <location>
        <begin position="149"/>
        <end position="186"/>
    </location>
</feature>
<evidence type="ECO:0000313" key="3">
    <source>
        <dbReference type="Proteomes" id="UP000077623"/>
    </source>
</evidence>
<accession>A0A1A9QDK5</accession>